<keyword evidence="2" id="KW-1185">Reference proteome</keyword>
<dbReference type="Proteomes" id="UP000515158">
    <property type="component" value="Unplaced"/>
</dbReference>
<gene>
    <name evidence="3" type="primary">LOC117649960</name>
</gene>
<reference evidence="3" key="1">
    <citation type="submission" date="2025-08" db="UniProtKB">
        <authorList>
            <consortium name="RefSeq"/>
        </authorList>
    </citation>
    <scope>IDENTIFICATION</scope>
    <source>
        <tissue evidence="3">Total insect</tissue>
    </source>
</reference>
<dbReference type="RefSeq" id="XP_034249066.1">
    <property type="nucleotide sequence ID" value="XM_034393175.1"/>
</dbReference>
<dbReference type="GO" id="GO:0005634">
    <property type="term" value="C:nucleus"/>
    <property type="evidence" value="ECO:0007669"/>
    <property type="project" value="TreeGrafter"/>
</dbReference>
<comment type="similarity">
    <text evidence="1">Belongs to the constitutive coactivator of PPAR-gamma family.</text>
</comment>
<dbReference type="OrthoDB" id="6354174at2759"/>
<accession>A0A6P8ZW01</accession>
<dbReference type="InParanoid" id="A0A6P8ZW01"/>
<organism evidence="3">
    <name type="scientific">Thrips palmi</name>
    <name type="common">Melon thrips</name>
    <dbReference type="NCBI Taxonomy" id="161013"/>
    <lineage>
        <taxon>Eukaryota</taxon>
        <taxon>Metazoa</taxon>
        <taxon>Ecdysozoa</taxon>
        <taxon>Arthropoda</taxon>
        <taxon>Hexapoda</taxon>
        <taxon>Insecta</taxon>
        <taxon>Pterygota</taxon>
        <taxon>Neoptera</taxon>
        <taxon>Paraneoptera</taxon>
        <taxon>Thysanoptera</taxon>
        <taxon>Terebrantia</taxon>
        <taxon>Thripoidea</taxon>
        <taxon>Thripidae</taxon>
        <taxon>Thrips</taxon>
    </lineage>
</organism>
<dbReference type="SUPFAM" id="SSF88723">
    <property type="entry name" value="PIN domain-like"/>
    <property type="match status" value="1"/>
</dbReference>
<dbReference type="InterPro" id="IPR026784">
    <property type="entry name" value="Coact_PPARg"/>
</dbReference>
<dbReference type="Gene3D" id="3.40.50.1010">
    <property type="entry name" value="5'-nuclease"/>
    <property type="match status" value="1"/>
</dbReference>
<protein>
    <submittedName>
        <fullName evidence="3">Constitutive coactivator of peroxisome proliferator-activated receptor gamma-like</fullName>
    </submittedName>
</protein>
<dbReference type="PANTHER" id="PTHR15976:SF17">
    <property type="entry name" value="CONSTITUTIVE COACTIVATOR OF PEROXISOME PROLIFERATOR-ACTIVATED RECEPTOR GAMMA"/>
    <property type="match status" value="1"/>
</dbReference>
<dbReference type="AlphaFoldDB" id="A0A6P8ZW01"/>
<dbReference type="GeneID" id="117649960"/>
<name>A0A6P8ZW01_THRPL</name>
<proteinExistence type="inferred from homology"/>
<dbReference type="PANTHER" id="PTHR15976">
    <property type="entry name" value="CONSTITUTIVE COACTIVATOR OF PEROXISOME PROLIFERATOR-ACTIVATED RECEPTOR GAMMA"/>
    <property type="match status" value="1"/>
</dbReference>
<dbReference type="InterPro" id="IPR029060">
    <property type="entry name" value="PIN-like_dom_sf"/>
</dbReference>
<sequence>MGVRRLQTYLEQYCPDACYEVSIEQIANNYRQTHNKEPVIVVDGSCCYRKLYGGLDWVCGGQYKEHVDSITKFIDSFERLGIKLVLYFDGATQESKRPVWVSRRLQSMEKAHAIFDALKAGQEVKRMDKELYVLPAGAGSVMSSISRTRCMVQRSLKECDEEITEYAARNKCFAILAQDSDFVIYKNGADYYLSSENLNIDTMTTLVYDKEALARHLNLDVRDLPVFASLMGNDFIPADDLKPFHNWLMGKRRHKNYVQALVLRVADFVYKLPKGNDLFSCLRELSYDIFRTPHRAKDLRQSILSYVKSSKDILRIIDNRCEKWDKILSVAHDNYISMASPSYVYNILRKLPFEMSTALEDCRITVQPSAAALRLMRQRIYGVALREYPGGPDGLVVEEWCMSGPQSLKCALKVNAILPPDDSPLLLDLWFNDSEELIIKKFKLLAWIGSFHLTSTNLHTLPHPLLPAVIILSYLYHDAGILLDWEVKVFAAVIIDVQIMESKELSAVTVNKVDVRGVQLATLFTRSITHLGLANSICGNPIEVHWTRHPQLFDGKLFQISYLNGKSVPPSPKRGNIQQFNQLCDVVLKH</sequence>
<evidence type="ECO:0000313" key="2">
    <source>
        <dbReference type="Proteomes" id="UP000515158"/>
    </source>
</evidence>
<dbReference type="KEGG" id="tpal:117649960"/>
<evidence type="ECO:0000256" key="1">
    <source>
        <dbReference type="ARBA" id="ARBA00009495"/>
    </source>
</evidence>
<evidence type="ECO:0000313" key="3">
    <source>
        <dbReference type="RefSeq" id="XP_034249066.1"/>
    </source>
</evidence>